<keyword evidence="4" id="KW-0808">Transferase</keyword>
<keyword evidence="1" id="KW-0813">Transport</keyword>
<accession>L8TLC0</accession>
<evidence type="ECO:0000256" key="1">
    <source>
        <dbReference type="ARBA" id="ARBA00022448"/>
    </source>
</evidence>
<keyword evidence="3" id="KW-0762">Sugar transport</keyword>
<dbReference type="PROSITE" id="PS51094">
    <property type="entry name" value="PTS_EIIA_TYPE_2"/>
    <property type="match status" value="1"/>
</dbReference>
<feature type="non-terminal residue" evidence="7">
    <location>
        <position position="168"/>
    </location>
</feature>
<dbReference type="GO" id="GO:0008982">
    <property type="term" value="F:protein-N(PI)-phosphohistidine-sugar phosphotransferase activity"/>
    <property type="evidence" value="ECO:0007669"/>
    <property type="project" value="InterPro"/>
</dbReference>
<organism evidence="7 8">
    <name type="scientific">Arthrobacter nitrophenolicus</name>
    <dbReference type="NCBI Taxonomy" id="683150"/>
    <lineage>
        <taxon>Bacteria</taxon>
        <taxon>Bacillati</taxon>
        <taxon>Actinomycetota</taxon>
        <taxon>Actinomycetes</taxon>
        <taxon>Micrococcales</taxon>
        <taxon>Micrococcaceae</taxon>
        <taxon>Arthrobacter</taxon>
    </lineage>
</organism>
<name>L8TLC0_9MICC</name>
<dbReference type="Gene3D" id="3.40.930.10">
    <property type="entry name" value="Mannitol-specific EII, Chain A"/>
    <property type="match status" value="1"/>
</dbReference>
<dbReference type="AlphaFoldDB" id="L8TLC0"/>
<comment type="caution">
    <text evidence="7">The sequence shown here is derived from an EMBL/GenBank/DDBJ whole genome shotgun (WGS) entry which is preliminary data.</text>
</comment>
<dbReference type="InterPro" id="IPR051541">
    <property type="entry name" value="PTS_SugarTrans_NitroReg"/>
</dbReference>
<dbReference type="EMBL" id="AOFD01000093">
    <property type="protein sequence ID" value="ELT42695.1"/>
    <property type="molecule type" value="Genomic_DNA"/>
</dbReference>
<feature type="domain" description="PTS EIIA type-2" evidence="6">
    <location>
        <begin position="3"/>
        <end position="147"/>
    </location>
</feature>
<dbReference type="InterPro" id="IPR004715">
    <property type="entry name" value="PTS_IIA_fruc"/>
</dbReference>
<evidence type="ECO:0000313" key="8">
    <source>
        <dbReference type="Proteomes" id="UP000011189"/>
    </source>
</evidence>
<evidence type="ECO:0000256" key="5">
    <source>
        <dbReference type="ARBA" id="ARBA00022683"/>
    </source>
</evidence>
<dbReference type="PANTHER" id="PTHR47738">
    <property type="entry name" value="PTS SYSTEM FRUCTOSE-LIKE EIIA COMPONENT-RELATED"/>
    <property type="match status" value="1"/>
</dbReference>
<dbReference type="GO" id="GO:0009401">
    <property type="term" value="P:phosphoenolpyruvate-dependent sugar phosphotransferase system"/>
    <property type="evidence" value="ECO:0007669"/>
    <property type="project" value="UniProtKB-KW"/>
</dbReference>
<gene>
    <name evidence="7" type="ORF">G205_22917</name>
</gene>
<dbReference type="GO" id="GO:0016020">
    <property type="term" value="C:membrane"/>
    <property type="evidence" value="ECO:0007669"/>
    <property type="project" value="InterPro"/>
</dbReference>
<evidence type="ECO:0000313" key="7">
    <source>
        <dbReference type="EMBL" id="ELT42695.1"/>
    </source>
</evidence>
<sequence>MTQLITTELVELDQNLGNAPESVIRHLAGKVAAAGRATEVEGLFADAFAREQKTATGIPGGIAIPHCRSAAVTEPTLAMARLNPKVDFGAKDGPADLIFFIAAPDGADQEHLKLLSKLARSLIKKDFTAALRNATSQQEIVELVDGAWLTSRQPRPPLPPSAPRRPER</sequence>
<dbReference type="NCBIfam" id="TIGR00848">
    <property type="entry name" value="fruA"/>
    <property type="match status" value="1"/>
</dbReference>
<reference evidence="8" key="1">
    <citation type="journal article" date="2013" name="Genome Announc.">
        <title>Draft Genome Sequence of the 2-Chloro-4-Nitrophenol-Degrading Bacterium Arthrobacter sp. Strain SJCon.</title>
        <authorList>
            <person name="Vikram S."/>
            <person name="Kumar S."/>
            <person name="Vaidya B."/>
            <person name="Pinnaka A.K."/>
            <person name="Raghava G.P."/>
        </authorList>
    </citation>
    <scope>NUCLEOTIDE SEQUENCE [LARGE SCALE GENOMIC DNA]</scope>
    <source>
        <strain evidence="8">SJCon</strain>
    </source>
</reference>
<dbReference type="GO" id="GO:0030295">
    <property type="term" value="F:protein kinase activator activity"/>
    <property type="evidence" value="ECO:0007669"/>
    <property type="project" value="TreeGrafter"/>
</dbReference>
<dbReference type="InterPro" id="IPR002178">
    <property type="entry name" value="PTS_EIIA_type-2_dom"/>
</dbReference>
<evidence type="ECO:0000256" key="2">
    <source>
        <dbReference type="ARBA" id="ARBA00022553"/>
    </source>
</evidence>
<dbReference type="CDD" id="cd00211">
    <property type="entry name" value="PTS_IIA_fru"/>
    <property type="match status" value="1"/>
</dbReference>
<dbReference type="Proteomes" id="UP000011189">
    <property type="component" value="Unassembled WGS sequence"/>
</dbReference>
<dbReference type="SUPFAM" id="SSF55804">
    <property type="entry name" value="Phoshotransferase/anion transport protein"/>
    <property type="match status" value="1"/>
</dbReference>
<keyword evidence="2" id="KW-0597">Phosphoprotein</keyword>
<keyword evidence="8" id="KW-1185">Reference proteome</keyword>
<dbReference type="Pfam" id="PF00359">
    <property type="entry name" value="PTS_EIIA_2"/>
    <property type="match status" value="1"/>
</dbReference>
<keyword evidence="5" id="KW-0598">Phosphotransferase system</keyword>
<evidence type="ECO:0000256" key="3">
    <source>
        <dbReference type="ARBA" id="ARBA00022597"/>
    </source>
</evidence>
<dbReference type="PANTHER" id="PTHR47738:SF1">
    <property type="entry name" value="NITROGEN REGULATORY PROTEIN"/>
    <property type="match status" value="1"/>
</dbReference>
<dbReference type="InterPro" id="IPR016152">
    <property type="entry name" value="PTrfase/Anion_transptr"/>
</dbReference>
<evidence type="ECO:0000256" key="4">
    <source>
        <dbReference type="ARBA" id="ARBA00022679"/>
    </source>
</evidence>
<protein>
    <submittedName>
        <fullName evidence="7">PTS system D-fructose-specific transporter subunit IIABC</fullName>
    </submittedName>
</protein>
<evidence type="ECO:0000259" key="6">
    <source>
        <dbReference type="PROSITE" id="PS51094"/>
    </source>
</evidence>
<proteinExistence type="predicted"/>